<proteinExistence type="predicted"/>
<evidence type="ECO:0000313" key="1">
    <source>
        <dbReference type="EMBL" id="KAF2146848.1"/>
    </source>
</evidence>
<evidence type="ECO:0000313" key="2">
    <source>
        <dbReference type="Proteomes" id="UP000799438"/>
    </source>
</evidence>
<dbReference type="Proteomes" id="UP000799438">
    <property type="component" value="Unassembled WGS sequence"/>
</dbReference>
<dbReference type="GeneID" id="54299192"/>
<keyword evidence="2" id="KW-1185">Reference proteome</keyword>
<dbReference type="EMBL" id="ML995475">
    <property type="protein sequence ID" value="KAF2146848.1"/>
    <property type="molecule type" value="Genomic_DNA"/>
</dbReference>
<gene>
    <name evidence="1" type="ORF">K452DRAFT_294379</name>
</gene>
<dbReference type="AlphaFoldDB" id="A0A6A6BST5"/>
<accession>A0A6A6BST5</accession>
<name>A0A6A6BST5_9PEZI</name>
<reference evidence="1" key="1">
    <citation type="journal article" date="2020" name="Stud. Mycol.">
        <title>101 Dothideomycetes genomes: a test case for predicting lifestyles and emergence of pathogens.</title>
        <authorList>
            <person name="Haridas S."/>
            <person name="Albert R."/>
            <person name="Binder M."/>
            <person name="Bloem J."/>
            <person name="Labutti K."/>
            <person name="Salamov A."/>
            <person name="Andreopoulos B."/>
            <person name="Baker S."/>
            <person name="Barry K."/>
            <person name="Bills G."/>
            <person name="Bluhm B."/>
            <person name="Cannon C."/>
            <person name="Castanera R."/>
            <person name="Culley D."/>
            <person name="Daum C."/>
            <person name="Ezra D."/>
            <person name="Gonzalez J."/>
            <person name="Henrissat B."/>
            <person name="Kuo A."/>
            <person name="Liang C."/>
            <person name="Lipzen A."/>
            <person name="Lutzoni F."/>
            <person name="Magnuson J."/>
            <person name="Mondo S."/>
            <person name="Nolan M."/>
            <person name="Ohm R."/>
            <person name="Pangilinan J."/>
            <person name="Park H.-J."/>
            <person name="Ramirez L."/>
            <person name="Alfaro M."/>
            <person name="Sun H."/>
            <person name="Tritt A."/>
            <person name="Yoshinaga Y."/>
            <person name="Zwiers L.-H."/>
            <person name="Turgeon B."/>
            <person name="Goodwin S."/>
            <person name="Spatafora J."/>
            <person name="Crous P."/>
            <person name="Grigoriev I."/>
        </authorList>
    </citation>
    <scope>NUCLEOTIDE SEQUENCE</scope>
    <source>
        <strain evidence="1">CBS 121167</strain>
    </source>
</reference>
<sequence>MPRVSKLIRTLARAPDMSRLQEMDRSGGGIATREDATMERRVNSRFCTGLRRSYEVGPRSFEASNRHAPSSHSAALPAARACAAILSLSAALSNEAVFSSPAVFPHPAIFPYQAVLAYATAFSPASPRPYEATLTAALATTPQTL</sequence>
<dbReference type="RefSeq" id="XP_033402557.1">
    <property type="nucleotide sequence ID" value="XM_033541695.1"/>
</dbReference>
<protein>
    <submittedName>
        <fullName evidence="1">Uncharacterized protein</fullName>
    </submittedName>
</protein>
<organism evidence="1 2">
    <name type="scientific">Aplosporella prunicola CBS 121167</name>
    <dbReference type="NCBI Taxonomy" id="1176127"/>
    <lineage>
        <taxon>Eukaryota</taxon>
        <taxon>Fungi</taxon>
        <taxon>Dikarya</taxon>
        <taxon>Ascomycota</taxon>
        <taxon>Pezizomycotina</taxon>
        <taxon>Dothideomycetes</taxon>
        <taxon>Dothideomycetes incertae sedis</taxon>
        <taxon>Botryosphaeriales</taxon>
        <taxon>Aplosporellaceae</taxon>
        <taxon>Aplosporella</taxon>
    </lineage>
</organism>